<dbReference type="SUPFAM" id="SSF53328">
    <property type="entry name" value="Formyltransferase"/>
    <property type="match status" value="1"/>
</dbReference>
<feature type="domain" description="Formyl transferase N-terminal" evidence="2">
    <location>
        <begin position="52"/>
        <end position="210"/>
    </location>
</feature>
<organism evidence="3 4">
    <name type="scientific">Cercophora scortea</name>
    <dbReference type="NCBI Taxonomy" id="314031"/>
    <lineage>
        <taxon>Eukaryota</taxon>
        <taxon>Fungi</taxon>
        <taxon>Dikarya</taxon>
        <taxon>Ascomycota</taxon>
        <taxon>Pezizomycotina</taxon>
        <taxon>Sordariomycetes</taxon>
        <taxon>Sordariomycetidae</taxon>
        <taxon>Sordariales</taxon>
        <taxon>Lasiosphaeriaceae</taxon>
        <taxon>Cercophora</taxon>
    </lineage>
</organism>
<dbReference type="GO" id="GO:0005739">
    <property type="term" value="C:mitochondrion"/>
    <property type="evidence" value="ECO:0007669"/>
    <property type="project" value="TreeGrafter"/>
</dbReference>
<comment type="caution">
    <text evidence="3">The sequence shown here is derived from an EMBL/GenBank/DDBJ whole genome shotgun (WGS) entry which is preliminary data.</text>
</comment>
<dbReference type="InterPro" id="IPR036477">
    <property type="entry name" value="Formyl_transf_N_sf"/>
</dbReference>
<accession>A0AAE0ME35</accession>
<evidence type="ECO:0000313" key="4">
    <source>
        <dbReference type="Proteomes" id="UP001286456"/>
    </source>
</evidence>
<dbReference type="EC" id="2.1.2.9" evidence="1"/>
<name>A0AAE0ME35_9PEZI</name>
<reference evidence="3" key="2">
    <citation type="submission" date="2023-06" db="EMBL/GenBank/DDBJ databases">
        <authorList>
            <consortium name="Lawrence Berkeley National Laboratory"/>
            <person name="Haridas S."/>
            <person name="Hensen N."/>
            <person name="Bonometti L."/>
            <person name="Westerberg I."/>
            <person name="Brannstrom I.O."/>
            <person name="Guillou S."/>
            <person name="Cros-Aarteil S."/>
            <person name="Calhoun S."/>
            <person name="Kuo A."/>
            <person name="Mondo S."/>
            <person name="Pangilinan J."/>
            <person name="Riley R."/>
            <person name="Labutti K."/>
            <person name="Andreopoulos B."/>
            <person name="Lipzen A."/>
            <person name="Chen C."/>
            <person name="Yanf M."/>
            <person name="Daum C."/>
            <person name="Ng V."/>
            <person name="Clum A."/>
            <person name="Steindorff A."/>
            <person name="Ohm R."/>
            <person name="Martin F."/>
            <person name="Silar P."/>
            <person name="Natvig D."/>
            <person name="Lalanne C."/>
            <person name="Gautier V."/>
            <person name="Ament-Velasquez S.L."/>
            <person name="Kruys A."/>
            <person name="Hutchinson M.I."/>
            <person name="Powell A.J."/>
            <person name="Barry K."/>
            <person name="Miller A.N."/>
            <person name="Grigoriev I.V."/>
            <person name="Debuchy R."/>
            <person name="Gladieux P."/>
            <person name="Thoren M.H."/>
            <person name="Johannesson H."/>
        </authorList>
    </citation>
    <scope>NUCLEOTIDE SEQUENCE</scope>
    <source>
        <strain evidence="3">SMH4131-1</strain>
    </source>
</reference>
<dbReference type="EMBL" id="JAUEPO010000003">
    <property type="protein sequence ID" value="KAK3328353.1"/>
    <property type="molecule type" value="Genomic_DNA"/>
</dbReference>
<proteinExistence type="predicted"/>
<dbReference type="PANTHER" id="PTHR11138:SF5">
    <property type="entry name" value="METHIONYL-TRNA FORMYLTRANSFERASE, MITOCHONDRIAL"/>
    <property type="match status" value="1"/>
</dbReference>
<evidence type="ECO:0000256" key="1">
    <source>
        <dbReference type="ARBA" id="ARBA00012261"/>
    </source>
</evidence>
<sequence>MLPQLFTPPLLRWTAAHVSRSWPLTAYRCAFTYYSTKSLSNNTHRRISDPLRILFCGSDEFSCESLKALHAAHARNADLIRSIDVMVRPAKPTGRGYKVLRESPLKMLAKELKLRVHERDTFTGWDIPPVLDEPINLIIAVSFGLFVPPRILRAAKYGGLNIHPSLLPDLRGPAPLHHALLASRTHTGVSLQTLSEKTFDAGAVLLQTPPPGILVPPRCTVPQLHSILAPLGASMLVSGLELGLHVPPHVSVAPSLEEQGEETILHAPKITSADVHVRWDTWTAAATALRARVIGALWTHVYLPREKKRKIQRLILEGVEEVPEHELPDEVARQLISPSEQQQQQSKTPLICAQLPVVDKKMIKPPPAGDNATILEAPRFTLPYAVDGDSVIVAMPRGDSYGYRPSRLRGAQRGQPLPSFVRC</sequence>
<dbReference type="AlphaFoldDB" id="A0AAE0ME35"/>
<dbReference type="CDD" id="cd08646">
    <property type="entry name" value="FMT_core_Met-tRNA-FMT_N"/>
    <property type="match status" value="1"/>
</dbReference>
<dbReference type="InterPro" id="IPR002376">
    <property type="entry name" value="Formyl_transf_N"/>
</dbReference>
<evidence type="ECO:0000259" key="2">
    <source>
        <dbReference type="Pfam" id="PF00551"/>
    </source>
</evidence>
<evidence type="ECO:0000313" key="3">
    <source>
        <dbReference type="EMBL" id="KAK3328353.1"/>
    </source>
</evidence>
<keyword evidence="4" id="KW-1185">Reference proteome</keyword>
<protein>
    <recommendedName>
        <fullName evidence="1">methionyl-tRNA formyltransferase</fullName>
        <ecNumber evidence="1">2.1.2.9</ecNumber>
    </recommendedName>
</protein>
<dbReference type="GO" id="GO:0004479">
    <property type="term" value="F:methionyl-tRNA formyltransferase activity"/>
    <property type="evidence" value="ECO:0007669"/>
    <property type="project" value="UniProtKB-EC"/>
</dbReference>
<dbReference type="Pfam" id="PF00551">
    <property type="entry name" value="Formyl_trans_N"/>
    <property type="match status" value="1"/>
</dbReference>
<dbReference type="Proteomes" id="UP001286456">
    <property type="component" value="Unassembled WGS sequence"/>
</dbReference>
<gene>
    <name evidence="3" type="ORF">B0T19DRAFT_188314</name>
</gene>
<dbReference type="InterPro" id="IPR041711">
    <property type="entry name" value="Met-tRNA-FMT_N"/>
</dbReference>
<dbReference type="Gene3D" id="3.40.50.12230">
    <property type="match status" value="1"/>
</dbReference>
<dbReference type="PANTHER" id="PTHR11138">
    <property type="entry name" value="METHIONYL-TRNA FORMYLTRANSFERASE"/>
    <property type="match status" value="1"/>
</dbReference>
<reference evidence="3" key="1">
    <citation type="journal article" date="2023" name="Mol. Phylogenet. Evol.">
        <title>Genome-scale phylogeny and comparative genomics of the fungal order Sordariales.</title>
        <authorList>
            <person name="Hensen N."/>
            <person name="Bonometti L."/>
            <person name="Westerberg I."/>
            <person name="Brannstrom I.O."/>
            <person name="Guillou S."/>
            <person name="Cros-Aarteil S."/>
            <person name="Calhoun S."/>
            <person name="Haridas S."/>
            <person name="Kuo A."/>
            <person name="Mondo S."/>
            <person name="Pangilinan J."/>
            <person name="Riley R."/>
            <person name="LaButti K."/>
            <person name="Andreopoulos B."/>
            <person name="Lipzen A."/>
            <person name="Chen C."/>
            <person name="Yan M."/>
            <person name="Daum C."/>
            <person name="Ng V."/>
            <person name="Clum A."/>
            <person name="Steindorff A."/>
            <person name="Ohm R.A."/>
            <person name="Martin F."/>
            <person name="Silar P."/>
            <person name="Natvig D.O."/>
            <person name="Lalanne C."/>
            <person name="Gautier V."/>
            <person name="Ament-Velasquez S.L."/>
            <person name="Kruys A."/>
            <person name="Hutchinson M.I."/>
            <person name="Powell A.J."/>
            <person name="Barry K."/>
            <person name="Miller A.N."/>
            <person name="Grigoriev I.V."/>
            <person name="Debuchy R."/>
            <person name="Gladieux P."/>
            <person name="Hiltunen Thoren M."/>
            <person name="Johannesson H."/>
        </authorList>
    </citation>
    <scope>NUCLEOTIDE SEQUENCE</scope>
    <source>
        <strain evidence="3">SMH4131-1</strain>
    </source>
</reference>